<name>A0A1T4W1Q7_9BACT</name>
<dbReference type="InterPro" id="IPR043130">
    <property type="entry name" value="CDP-OH_PTrfase_TM_dom"/>
</dbReference>
<dbReference type="OrthoDB" id="9796672at2"/>
<feature type="transmembrane region" description="Helical" evidence="17">
    <location>
        <begin position="74"/>
        <end position="99"/>
    </location>
</feature>
<feature type="transmembrane region" description="Helical" evidence="17">
    <location>
        <begin position="12"/>
        <end position="28"/>
    </location>
</feature>
<dbReference type="AlphaFoldDB" id="A0A1T4W1Q7"/>
<evidence type="ECO:0000256" key="5">
    <source>
        <dbReference type="ARBA" id="ARBA00014944"/>
    </source>
</evidence>
<dbReference type="GO" id="GO:0008444">
    <property type="term" value="F:CDP-diacylglycerol-glycerol-3-phosphate 3-phosphatidyltransferase activity"/>
    <property type="evidence" value="ECO:0007669"/>
    <property type="project" value="UniProtKB-UniRule"/>
</dbReference>
<dbReference type="Proteomes" id="UP000189733">
    <property type="component" value="Unassembled WGS sequence"/>
</dbReference>
<evidence type="ECO:0000256" key="1">
    <source>
        <dbReference type="ARBA" id="ARBA00004141"/>
    </source>
</evidence>
<feature type="transmembrane region" description="Helical" evidence="17">
    <location>
        <begin position="128"/>
        <end position="146"/>
    </location>
</feature>
<evidence type="ECO:0000256" key="15">
    <source>
        <dbReference type="NCBIfam" id="TIGR00560"/>
    </source>
</evidence>
<evidence type="ECO:0000256" key="3">
    <source>
        <dbReference type="ARBA" id="ARBA00010441"/>
    </source>
</evidence>
<dbReference type="InterPro" id="IPR000462">
    <property type="entry name" value="CDP-OH_P_trans"/>
</dbReference>
<dbReference type="GO" id="GO:0016020">
    <property type="term" value="C:membrane"/>
    <property type="evidence" value="ECO:0007669"/>
    <property type="project" value="UniProtKB-SubCell"/>
</dbReference>
<dbReference type="EMBL" id="FUYA01000004">
    <property type="protein sequence ID" value="SKA70995.1"/>
    <property type="molecule type" value="Genomic_DNA"/>
</dbReference>
<dbReference type="EC" id="2.7.8.5" evidence="4 15"/>
<evidence type="ECO:0000256" key="14">
    <source>
        <dbReference type="ARBA" id="ARBA00048586"/>
    </source>
</evidence>
<dbReference type="Gene3D" id="1.20.120.1760">
    <property type="match status" value="1"/>
</dbReference>
<dbReference type="PANTHER" id="PTHR14269">
    <property type="entry name" value="CDP-DIACYLGLYCEROL--GLYCEROL-3-PHOSPHATE 3-PHOSPHATIDYLTRANSFERASE-RELATED"/>
    <property type="match status" value="1"/>
</dbReference>
<evidence type="ECO:0000313" key="19">
    <source>
        <dbReference type="Proteomes" id="UP000189733"/>
    </source>
</evidence>
<keyword evidence="19" id="KW-1185">Reference proteome</keyword>
<dbReference type="PIRSF" id="PIRSF000847">
    <property type="entry name" value="Phos_ph_gly_syn"/>
    <property type="match status" value="1"/>
</dbReference>
<evidence type="ECO:0000256" key="2">
    <source>
        <dbReference type="ARBA" id="ARBA00005042"/>
    </source>
</evidence>
<comment type="subcellular location">
    <subcellularLocation>
        <location evidence="1">Membrane</location>
        <topology evidence="1">Multi-pass membrane protein</topology>
    </subcellularLocation>
</comment>
<dbReference type="PROSITE" id="PS00379">
    <property type="entry name" value="CDP_ALCOHOL_P_TRANSF"/>
    <property type="match status" value="1"/>
</dbReference>
<feature type="transmembrane region" description="Helical" evidence="17">
    <location>
        <begin position="34"/>
        <end position="53"/>
    </location>
</feature>
<accession>A0A1T4W1Q7</accession>
<keyword evidence="12" id="KW-0594">Phospholipid biosynthesis</keyword>
<evidence type="ECO:0000256" key="17">
    <source>
        <dbReference type="SAM" id="Phobius"/>
    </source>
</evidence>
<evidence type="ECO:0000313" key="18">
    <source>
        <dbReference type="EMBL" id="SKA70995.1"/>
    </source>
</evidence>
<keyword evidence="6" id="KW-0444">Lipid biosynthesis</keyword>
<evidence type="ECO:0000256" key="8">
    <source>
        <dbReference type="ARBA" id="ARBA00022692"/>
    </source>
</evidence>
<evidence type="ECO:0000256" key="7">
    <source>
        <dbReference type="ARBA" id="ARBA00022679"/>
    </source>
</evidence>
<protein>
    <recommendedName>
        <fullName evidence="5 15">CDP-diacylglycerol--glycerol-3-phosphate 3-phosphatidyltransferase</fullName>
        <ecNumber evidence="4 15">2.7.8.5</ecNumber>
    </recommendedName>
</protein>
<dbReference type="InterPro" id="IPR050324">
    <property type="entry name" value="CDP-alcohol_PTase-I"/>
</dbReference>
<dbReference type="GO" id="GO:0046474">
    <property type="term" value="P:glycerophospholipid biosynthetic process"/>
    <property type="evidence" value="ECO:0007669"/>
    <property type="project" value="TreeGrafter"/>
</dbReference>
<gene>
    <name evidence="18" type="ORF">SAMN02745702_01387</name>
</gene>
<evidence type="ECO:0000256" key="4">
    <source>
        <dbReference type="ARBA" id="ARBA00013170"/>
    </source>
</evidence>
<evidence type="ECO:0000256" key="10">
    <source>
        <dbReference type="ARBA" id="ARBA00023098"/>
    </source>
</evidence>
<evidence type="ECO:0000256" key="6">
    <source>
        <dbReference type="ARBA" id="ARBA00022516"/>
    </source>
</evidence>
<dbReference type="Pfam" id="PF01066">
    <property type="entry name" value="CDP-OH_P_transf"/>
    <property type="match status" value="1"/>
</dbReference>
<comment type="pathway">
    <text evidence="2">Phospholipid metabolism; phosphatidylglycerol biosynthesis; phosphatidylglycerol from CDP-diacylglycerol: step 1/2.</text>
</comment>
<evidence type="ECO:0000256" key="16">
    <source>
        <dbReference type="RuleBase" id="RU003750"/>
    </source>
</evidence>
<keyword evidence="8 17" id="KW-0812">Transmembrane</keyword>
<keyword evidence="13" id="KW-1208">Phospholipid metabolism</keyword>
<dbReference type="InterPro" id="IPR048254">
    <property type="entry name" value="CDP_ALCOHOL_P_TRANSF_CS"/>
</dbReference>
<comment type="catalytic activity">
    <reaction evidence="14">
        <text>a CDP-1,2-diacyl-sn-glycerol + sn-glycerol 3-phosphate = a 1,2-diacyl-sn-glycero-3-phospho-(1'-sn-glycero-3'-phosphate) + CMP + H(+)</text>
        <dbReference type="Rhea" id="RHEA:12593"/>
        <dbReference type="ChEBI" id="CHEBI:15378"/>
        <dbReference type="ChEBI" id="CHEBI:57597"/>
        <dbReference type="ChEBI" id="CHEBI:58332"/>
        <dbReference type="ChEBI" id="CHEBI:60110"/>
        <dbReference type="ChEBI" id="CHEBI:60377"/>
        <dbReference type="EC" id="2.7.8.5"/>
    </reaction>
</comment>
<evidence type="ECO:0000256" key="11">
    <source>
        <dbReference type="ARBA" id="ARBA00023136"/>
    </source>
</evidence>
<reference evidence="18 19" key="1">
    <citation type="submission" date="2017-02" db="EMBL/GenBank/DDBJ databases">
        <authorList>
            <person name="Peterson S.W."/>
        </authorList>
    </citation>
    <scope>NUCLEOTIDE SEQUENCE [LARGE SCALE GENOMIC DNA]</scope>
    <source>
        <strain evidence="18 19">DSM 18034</strain>
    </source>
</reference>
<evidence type="ECO:0000256" key="12">
    <source>
        <dbReference type="ARBA" id="ARBA00023209"/>
    </source>
</evidence>
<dbReference type="STRING" id="1121442.SAMN02745702_01387"/>
<keyword evidence="7 16" id="KW-0808">Transferase</keyword>
<evidence type="ECO:0000256" key="13">
    <source>
        <dbReference type="ARBA" id="ARBA00023264"/>
    </source>
</evidence>
<sequence length="188" mass="20859">MKKLNLANKLTLGRILAVPVIILLLYFPTKVTCLIAMLLFIIASLTDLFDGLVARRMGMVTNFGKFLDPLADKILVGSVLIMLVELGWAPAWVTILIIARETTVTGLRAIASDMGLVLAADRFGKLKTVIQIFALCPLLLHFPWFGFDPRQLGMIFLYLALAMTLFSGGNYLRKFYSHWSEHQGADAA</sequence>
<keyword evidence="9 17" id="KW-1133">Transmembrane helix</keyword>
<proteinExistence type="inferred from homology"/>
<evidence type="ECO:0000256" key="9">
    <source>
        <dbReference type="ARBA" id="ARBA00022989"/>
    </source>
</evidence>
<dbReference type="NCBIfam" id="TIGR00560">
    <property type="entry name" value="pgsA"/>
    <property type="match status" value="1"/>
</dbReference>
<organism evidence="18 19">
    <name type="scientific">Desulfobaculum bizertense DSM 18034</name>
    <dbReference type="NCBI Taxonomy" id="1121442"/>
    <lineage>
        <taxon>Bacteria</taxon>
        <taxon>Pseudomonadati</taxon>
        <taxon>Thermodesulfobacteriota</taxon>
        <taxon>Desulfovibrionia</taxon>
        <taxon>Desulfovibrionales</taxon>
        <taxon>Desulfovibrionaceae</taxon>
        <taxon>Desulfobaculum</taxon>
    </lineage>
</organism>
<dbReference type="RefSeq" id="WP_078684684.1">
    <property type="nucleotide sequence ID" value="NZ_FUYA01000004.1"/>
</dbReference>
<feature type="transmembrane region" description="Helical" evidence="17">
    <location>
        <begin position="152"/>
        <end position="172"/>
    </location>
</feature>
<keyword evidence="10" id="KW-0443">Lipid metabolism</keyword>
<dbReference type="InterPro" id="IPR004570">
    <property type="entry name" value="Phosphatidylglycerol_P_synth"/>
</dbReference>
<dbReference type="PANTHER" id="PTHR14269:SF62">
    <property type="entry name" value="CDP-DIACYLGLYCEROL--GLYCEROL-3-PHOSPHATE 3-PHOSPHATIDYLTRANSFERASE 1, CHLOROPLASTIC"/>
    <property type="match status" value="1"/>
</dbReference>
<keyword evidence="11 17" id="KW-0472">Membrane</keyword>
<comment type="similarity">
    <text evidence="3 16">Belongs to the CDP-alcohol phosphatidyltransferase class-I family.</text>
</comment>